<dbReference type="HOGENOM" id="CLU_2836456_0_0_1"/>
<protein>
    <submittedName>
        <fullName evidence="1">Uncharacterized protein</fullName>
    </submittedName>
</protein>
<name>F6HD13_VITVI</name>
<dbReference type="PaxDb" id="29760-VIT_13s0067g02600.t01"/>
<evidence type="ECO:0000313" key="2">
    <source>
        <dbReference type="Proteomes" id="UP000009183"/>
    </source>
</evidence>
<dbReference type="InParanoid" id="F6HD13"/>
<reference evidence="2" key="1">
    <citation type="journal article" date="2007" name="Nature">
        <title>The grapevine genome sequence suggests ancestral hexaploidization in major angiosperm phyla.</title>
        <authorList>
            <consortium name="The French-Italian Public Consortium for Grapevine Genome Characterization."/>
            <person name="Jaillon O."/>
            <person name="Aury J.-M."/>
            <person name="Noel B."/>
            <person name="Policriti A."/>
            <person name="Clepet C."/>
            <person name="Casagrande A."/>
            <person name="Choisne N."/>
            <person name="Aubourg S."/>
            <person name="Vitulo N."/>
            <person name="Jubin C."/>
            <person name="Vezzi A."/>
            <person name="Legeai F."/>
            <person name="Hugueney P."/>
            <person name="Dasilva C."/>
            <person name="Horner D."/>
            <person name="Mica E."/>
            <person name="Jublot D."/>
            <person name="Poulain J."/>
            <person name="Bruyere C."/>
            <person name="Billault A."/>
            <person name="Segurens B."/>
            <person name="Gouyvenoux M."/>
            <person name="Ugarte E."/>
            <person name="Cattonaro F."/>
            <person name="Anthouard V."/>
            <person name="Vico V."/>
            <person name="Del Fabbro C."/>
            <person name="Alaux M."/>
            <person name="Di Gaspero G."/>
            <person name="Dumas V."/>
            <person name="Felice N."/>
            <person name="Paillard S."/>
            <person name="Juman I."/>
            <person name="Moroldo M."/>
            <person name="Scalabrin S."/>
            <person name="Canaguier A."/>
            <person name="Le Clainche I."/>
            <person name="Malacrida G."/>
            <person name="Durand E."/>
            <person name="Pesole G."/>
            <person name="Laucou V."/>
            <person name="Chatelet P."/>
            <person name="Merdinoglu D."/>
            <person name="Delledonne M."/>
            <person name="Pezzotti M."/>
            <person name="Lecharny A."/>
            <person name="Scarpelli C."/>
            <person name="Artiguenave F."/>
            <person name="Pe M.E."/>
            <person name="Valle G."/>
            <person name="Morgante M."/>
            <person name="Caboche M."/>
            <person name="Adam-Blondon A.-F."/>
            <person name="Weissenbach J."/>
            <person name="Quetier F."/>
            <person name="Wincker P."/>
        </authorList>
    </citation>
    <scope>NUCLEOTIDE SEQUENCE [LARGE SCALE GENOMIC DNA]</scope>
    <source>
        <strain evidence="2">cv. Pinot noir / PN40024</strain>
    </source>
</reference>
<dbReference type="AlphaFoldDB" id="F6HD13"/>
<accession>F6HD13</accession>
<proteinExistence type="predicted"/>
<keyword evidence="2" id="KW-1185">Reference proteome</keyword>
<gene>
    <name evidence="1" type="ordered locus">VIT_13s0067g02600</name>
</gene>
<sequence>MIMLNERKLNPLIRNSEPSKAWPWNKLKPFCTEQLDSLKFLICKYPKVTFPSGGIGGRGDSWVLNY</sequence>
<evidence type="ECO:0000313" key="1">
    <source>
        <dbReference type="EMBL" id="CCB50108.1"/>
    </source>
</evidence>
<dbReference type="Proteomes" id="UP000009183">
    <property type="component" value="Chromosome 13, unordered"/>
</dbReference>
<dbReference type="EMBL" id="FN595533">
    <property type="protein sequence ID" value="CCB50108.1"/>
    <property type="molecule type" value="Genomic_DNA"/>
</dbReference>
<organism evidence="1 2">
    <name type="scientific">Vitis vinifera</name>
    <name type="common">Grape</name>
    <dbReference type="NCBI Taxonomy" id="29760"/>
    <lineage>
        <taxon>Eukaryota</taxon>
        <taxon>Viridiplantae</taxon>
        <taxon>Streptophyta</taxon>
        <taxon>Embryophyta</taxon>
        <taxon>Tracheophyta</taxon>
        <taxon>Spermatophyta</taxon>
        <taxon>Magnoliopsida</taxon>
        <taxon>eudicotyledons</taxon>
        <taxon>Gunneridae</taxon>
        <taxon>Pentapetalae</taxon>
        <taxon>rosids</taxon>
        <taxon>Vitales</taxon>
        <taxon>Vitaceae</taxon>
        <taxon>Viteae</taxon>
        <taxon>Vitis</taxon>
    </lineage>
</organism>